<name>A0A6J7I7L0_9ZZZZ</name>
<dbReference type="EMBL" id="CAFBMR010000105">
    <property type="protein sequence ID" value="CAB4927043.1"/>
    <property type="molecule type" value="Genomic_DNA"/>
</dbReference>
<evidence type="ECO:0000259" key="1">
    <source>
        <dbReference type="Pfam" id="PF09992"/>
    </source>
</evidence>
<protein>
    <submittedName>
        <fullName evidence="2">Unannotated protein</fullName>
    </submittedName>
</protein>
<proteinExistence type="predicted"/>
<dbReference type="Pfam" id="PF09992">
    <property type="entry name" value="NAGPA"/>
    <property type="match status" value="1"/>
</dbReference>
<reference evidence="2" key="1">
    <citation type="submission" date="2020-05" db="EMBL/GenBank/DDBJ databases">
        <authorList>
            <person name="Chiriac C."/>
            <person name="Salcher M."/>
            <person name="Ghai R."/>
            <person name="Kavagutti S V."/>
        </authorList>
    </citation>
    <scope>NUCLEOTIDE SEQUENCE</scope>
</reference>
<feature type="domain" description="Phosphodiester glycosidase" evidence="1">
    <location>
        <begin position="277"/>
        <end position="454"/>
    </location>
</feature>
<organism evidence="2">
    <name type="scientific">freshwater metagenome</name>
    <dbReference type="NCBI Taxonomy" id="449393"/>
    <lineage>
        <taxon>unclassified sequences</taxon>
        <taxon>metagenomes</taxon>
        <taxon>ecological metagenomes</taxon>
    </lineage>
</organism>
<accession>A0A6J7I7L0</accession>
<gene>
    <name evidence="2" type="ORF">UFOPK3610_01732</name>
</gene>
<sequence>MTVWSDPVASSSWWGTRELQVSLVKANLATTVLDVRSNSFPGATDPLKLADQSGSPEPVALINGDFFDMFDTGDNSPRGPVVQDGKLLYAPYTRALVVGQTKTVLPPDEIQKVTGTVKLGRYSVPVRTINARTVPRNSGALYDRRWSVGATLPTGTTAITIRRGVVATVSSGAAVRAPRTAAGKVLLVPKSLAANIAHVAPGMVATVSVTPTDGTSDRPKTVYGMNSTFAKLEGSLVVGTVTVPIGALNYHNVTGTEADAFDANWARGAVPKGAATVVYSNGKITSVSRNGSSAAVPVGSTVIQLPGKIARRARAIHVGDTATLDLSLKTQSGATFTEALGHGSYVLQDGVIHASCTWAAETYRPRTLLGWDDTGRIFMLVSTSGRPDTWGGYRVGGATINEMTTWLKAMGATNAVNLDGGGSTILVAKRNGAFRRIDLPKKTPRRPVPNAVAFVAR</sequence>
<dbReference type="AlphaFoldDB" id="A0A6J7I7L0"/>
<dbReference type="PANTHER" id="PTHR40446">
    <property type="entry name" value="N-ACETYLGLUCOSAMINE-1-PHOSPHODIESTER ALPHA-N-ACETYLGLUCOSAMINIDASE"/>
    <property type="match status" value="1"/>
</dbReference>
<dbReference type="PANTHER" id="PTHR40446:SF2">
    <property type="entry name" value="N-ACETYLGLUCOSAMINE-1-PHOSPHODIESTER ALPHA-N-ACETYLGLUCOSAMINIDASE"/>
    <property type="match status" value="1"/>
</dbReference>
<dbReference type="InterPro" id="IPR018711">
    <property type="entry name" value="NAGPA"/>
</dbReference>
<evidence type="ECO:0000313" key="2">
    <source>
        <dbReference type="EMBL" id="CAB4927043.1"/>
    </source>
</evidence>